<protein>
    <recommendedName>
        <fullName evidence="3">PDZ domain-containing protein</fullName>
    </recommendedName>
</protein>
<sequence>EQRLKSGISADDWMAGLSVKDRQGAELDIKADLCEQQFPVAVKFPKVVTELTRAAPGPDCFPLTFTFKEYVITIDKTLHGDTLPALRDTFCITSEGKLLVDEGKDVGLVGLWKDHKTGVQLHPGDWIIEVNGVKGSAEELLEQLGSHDVLKIRLHQQGSVFRFDVYDANNETRKRLGDQTKPRQIEL</sequence>
<reference evidence="1" key="1">
    <citation type="submission" date="2021-02" db="EMBL/GenBank/DDBJ databases">
        <authorList>
            <person name="Dougan E. K."/>
            <person name="Rhodes N."/>
            <person name="Thang M."/>
            <person name="Chan C."/>
        </authorList>
    </citation>
    <scope>NUCLEOTIDE SEQUENCE</scope>
</reference>
<comment type="caution">
    <text evidence="1">The sequence shown here is derived from an EMBL/GenBank/DDBJ whole genome shotgun (WGS) entry which is preliminary data.</text>
</comment>
<gene>
    <name evidence="1" type="ORF">PGLA2088_LOCUS24968</name>
</gene>
<proteinExistence type="predicted"/>
<feature type="non-terminal residue" evidence="1">
    <location>
        <position position="1"/>
    </location>
</feature>
<evidence type="ECO:0000313" key="2">
    <source>
        <dbReference type="Proteomes" id="UP000626109"/>
    </source>
</evidence>
<dbReference type="AlphaFoldDB" id="A0A813JUX4"/>
<feature type="non-terminal residue" evidence="1">
    <location>
        <position position="187"/>
    </location>
</feature>
<dbReference type="EMBL" id="CAJNNW010026583">
    <property type="protein sequence ID" value="CAE8686415.1"/>
    <property type="molecule type" value="Genomic_DNA"/>
</dbReference>
<organism evidence="1 2">
    <name type="scientific">Polarella glacialis</name>
    <name type="common">Dinoflagellate</name>
    <dbReference type="NCBI Taxonomy" id="89957"/>
    <lineage>
        <taxon>Eukaryota</taxon>
        <taxon>Sar</taxon>
        <taxon>Alveolata</taxon>
        <taxon>Dinophyceae</taxon>
        <taxon>Suessiales</taxon>
        <taxon>Suessiaceae</taxon>
        <taxon>Polarella</taxon>
    </lineage>
</organism>
<name>A0A813JUX4_POLGL</name>
<accession>A0A813JUX4</accession>
<dbReference type="Proteomes" id="UP000626109">
    <property type="component" value="Unassembled WGS sequence"/>
</dbReference>
<evidence type="ECO:0008006" key="3">
    <source>
        <dbReference type="Google" id="ProtNLM"/>
    </source>
</evidence>
<evidence type="ECO:0000313" key="1">
    <source>
        <dbReference type="EMBL" id="CAE8686415.1"/>
    </source>
</evidence>